<dbReference type="PANTHER" id="PTHR46172">
    <property type="entry name" value="DNA POLYMERASE EPSILON SUBUNIT 3"/>
    <property type="match status" value="1"/>
</dbReference>
<dbReference type="GO" id="GO:0046982">
    <property type="term" value="F:protein heterodimerization activity"/>
    <property type="evidence" value="ECO:0007669"/>
    <property type="project" value="InterPro"/>
</dbReference>
<evidence type="ECO:0000256" key="5">
    <source>
        <dbReference type="ARBA" id="ARBA00042096"/>
    </source>
</evidence>
<sequence length="221" mass="24298">MGPADDSSSAARDSILGINIEDLNLPKSVVTRLAKGALPANTQIQSNAANEIAAASDRKTVNANDVFTALDESEFSGWRPRLEAELKKHTEIIEQRKEKVRLKEIDGAPAAKKMKRAPVKPVDDANSYKSDPVDINLTSSKSNGFLSSTNAELDGSEKEDDESKDESEKEDHDKEDDDEDEGEDDEDDEDDEAVPIEEQEQEEEEETDNSDEALDNGEDSD</sequence>
<keyword evidence="2" id="KW-0235">DNA replication</keyword>
<dbReference type="STRING" id="52586.A0A0B1P5Q6"/>
<keyword evidence="3" id="KW-0539">Nucleus</keyword>
<evidence type="ECO:0000313" key="7">
    <source>
        <dbReference type="EMBL" id="KHJ33608.1"/>
    </source>
</evidence>
<evidence type="ECO:0000256" key="3">
    <source>
        <dbReference type="ARBA" id="ARBA00023242"/>
    </source>
</evidence>
<dbReference type="Gene3D" id="1.10.20.10">
    <property type="entry name" value="Histone, subunit A"/>
    <property type="match status" value="2"/>
</dbReference>
<reference evidence="7 8" key="1">
    <citation type="journal article" date="2014" name="BMC Genomics">
        <title>Adaptive genomic structural variation in the grape powdery mildew pathogen, Erysiphe necator.</title>
        <authorList>
            <person name="Jones L."/>
            <person name="Riaz S."/>
            <person name="Morales-Cruz A."/>
            <person name="Amrine K.C."/>
            <person name="McGuire B."/>
            <person name="Gubler W.D."/>
            <person name="Walker M.A."/>
            <person name="Cantu D."/>
        </authorList>
    </citation>
    <scope>NUCLEOTIDE SEQUENCE [LARGE SCALE GENOMIC DNA]</scope>
    <source>
        <strain evidence="8">c</strain>
    </source>
</reference>
<comment type="subcellular location">
    <subcellularLocation>
        <location evidence="1">Nucleus</location>
    </subcellularLocation>
</comment>
<dbReference type="SUPFAM" id="SSF47113">
    <property type="entry name" value="Histone-fold"/>
    <property type="match status" value="1"/>
</dbReference>
<dbReference type="CDD" id="cd22928">
    <property type="entry name" value="HFD_POLE3_DPB4"/>
    <property type="match status" value="1"/>
</dbReference>
<evidence type="ECO:0000256" key="6">
    <source>
        <dbReference type="SAM" id="MobiDB-lite"/>
    </source>
</evidence>
<dbReference type="OMA" id="ELEFSFM"/>
<dbReference type="HOGENOM" id="CLU_043417_1_1_1"/>
<dbReference type="PANTHER" id="PTHR46172:SF1">
    <property type="entry name" value="DNA POLYMERASE EPSILON SUBUNIT 3"/>
    <property type="match status" value="1"/>
</dbReference>
<proteinExistence type="predicted"/>
<evidence type="ECO:0000313" key="8">
    <source>
        <dbReference type="Proteomes" id="UP000030854"/>
    </source>
</evidence>
<dbReference type="GO" id="GO:0006272">
    <property type="term" value="P:leading strand elongation"/>
    <property type="evidence" value="ECO:0007669"/>
    <property type="project" value="TreeGrafter"/>
</dbReference>
<keyword evidence="8" id="KW-1185">Reference proteome</keyword>
<accession>A0A0B1P5Q6</accession>
<protein>
    <recommendedName>
        <fullName evidence="4">DNA polymerase epsilon subunit D</fullName>
    </recommendedName>
    <alternativeName>
        <fullName evidence="5">DNA polymerase II subunit D</fullName>
    </alternativeName>
</protein>
<dbReference type="GO" id="GO:0031490">
    <property type="term" value="F:chromatin DNA binding"/>
    <property type="evidence" value="ECO:0007669"/>
    <property type="project" value="TreeGrafter"/>
</dbReference>
<dbReference type="EMBL" id="JNVN01001335">
    <property type="protein sequence ID" value="KHJ33608.1"/>
    <property type="molecule type" value="Genomic_DNA"/>
</dbReference>
<feature type="compositionally biased region" description="Acidic residues" evidence="6">
    <location>
        <begin position="173"/>
        <end position="221"/>
    </location>
</feature>
<name>A0A0B1P5Q6_UNCNE</name>
<feature type="compositionally biased region" description="Polar residues" evidence="6">
    <location>
        <begin position="136"/>
        <end position="151"/>
    </location>
</feature>
<dbReference type="InterPro" id="IPR051377">
    <property type="entry name" value="DNA_Pol-Epsilon_Subunit"/>
</dbReference>
<gene>
    <name evidence="7" type="ORF">EV44_g1028</name>
</gene>
<dbReference type="GO" id="GO:0006974">
    <property type="term" value="P:DNA damage response"/>
    <property type="evidence" value="ECO:0007669"/>
    <property type="project" value="TreeGrafter"/>
</dbReference>
<evidence type="ECO:0000256" key="2">
    <source>
        <dbReference type="ARBA" id="ARBA00022705"/>
    </source>
</evidence>
<dbReference type="GO" id="GO:0008622">
    <property type="term" value="C:epsilon DNA polymerase complex"/>
    <property type="evidence" value="ECO:0007669"/>
    <property type="project" value="TreeGrafter"/>
</dbReference>
<dbReference type="AlphaFoldDB" id="A0A0B1P5Q6"/>
<comment type="caution">
    <text evidence="7">The sequence shown here is derived from an EMBL/GenBank/DDBJ whole genome shotgun (WGS) entry which is preliminary data.</text>
</comment>
<evidence type="ECO:0000256" key="1">
    <source>
        <dbReference type="ARBA" id="ARBA00004123"/>
    </source>
</evidence>
<dbReference type="GO" id="GO:0008623">
    <property type="term" value="C:CHRAC"/>
    <property type="evidence" value="ECO:0007669"/>
    <property type="project" value="TreeGrafter"/>
</dbReference>
<organism evidence="7 8">
    <name type="scientific">Uncinula necator</name>
    <name type="common">Grape powdery mildew</name>
    <dbReference type="NCBI Taxonomy" id="52586"/>
    <lineage>
        <taxon>Eukaryota</taxon>
        <taxon>Fungi</taxon>
        <taxon>Dikarya</taxon>
        <taxon>Ascomycota</taxon>
        <taxon>Pezizomycotina</taxon>
        <taxon>Leotiomycetes</taxon>
        <taxon>Erysiphales</taxon>
        <taxon>Erysiphaceae</taxon>
        <taxon>Erysiphe</taxon>
    </lineage>
</organism>
<dbReference type="Proteomes" id="UP000030854">
    <property type="component" value="Unassembled WGS sequence"/>
</dbReference>
<evidence type="ECO:0000256" key="4">
    <source>
        <dbReference type="ARBA" id="ARBA00039775"/>
    </source>
</evidence>
<dbReference type="GO" id="GO:0031507">
    <property type="term" value="P:heterochromatin formation"/>
    <property type="evidence" value="ECO:0007669"/>
    <property type="project" value="TreeGrafter"/>
</dbReference>
<feature type="compositionally biased region" description="Basic and acidic residues" evidence="6">
    <location>
        <begin position="94"/>
        <end position="106"/>
    </location>
</feature>
<dbReference type="InterPro" id="IPR009072">
    <property type="entry name" value="Histone-fold"/>
</dbReference>
<feature type="region of interest" description="Disordered" evidence="6">
    <location>
        <begin position="94"/>
        <end position="221"/>
    </location>
</feature>